<reference evidence="11 12" key="1">
    <citation type="submission" date="2017-11" db="EMBL/GenBank/DDBJ databases">
        <title>Genomic Encyclopedia of Type Strains, Phase III (KMG-III): the genomes of soil and plant-associated and newly described type strains.</title>
        <authorList>
            <person name="Whitman W."/>
        </authorList>
    </citation>
    <scope>NUCLEOTIDE SEQUENCE [LARGE SCALE GENOMIC DNA]</scope>
    <source>
        <strain evidence="11 12">UB-Domo-W1</strain>
    </source>
</reference>
<protein>
    <recommendedName>
        <fullName evidence="3">FAD:protein FMN transferase</fullName>
        <ecNumber evidence="2">2.7.1.180</ecNumber>
    </recommendedName>
    <alternativeName>
        <fullName evidence="9">Flavin transferase</fullName>
    </alternativeName>
</protein>
<evidence type="ECO:0000256" key="3">
    <source>
        <dbReference type="ARBA" id="ARBA00016337"/>
    </source>
</evidence>
<dbReference type="InterPro" id="IPR003374">
    <property type="entry name" value="ApbE-like_sf"/>
</dbReference>
<dbReference type="PANTHER" id="PTHR30040">
    <property type="entry name" value="THIAMINE BIOSYNTHESIS LIPOPROTEIN APBE"/>
    <property type="match status" value="1"/>
</dbReference>
<evidence type="ECO:0000313" key="11">
    <source>
        <dbReference type="EMBL" id="PJI79880.1"/>
    </source>
</evidence>
<sequence>MIRCKPLLGTYVEISTSDVLHTPQAIESAFKAIAKVQALMSFHDARSELSKINTLAHLQSISIDPWTASVLRTAQELHQQSNGLFNCGIGQHLVHSDLLPRHYRNERSEFGGIEHVLFLEDHLIRSSKPLCLDLGGIAKGFAVDMAVNALQSAGIHSALVNAGGDMRLFGDTAKTIYLRNPCNPSALLNAGTLQNGAMATSGLYFAKGARATYKQSSSPIVNPVSQASIHFSQSYSVIAPKCVFADALTKVVSISGNTHHPCLRYFSAQSIKVPTQ</sequence>
<dbReference type="OrthoDB" id="9778595at2"/>
<dbReference type="SUPFAM" id="SSF143631">
    <property type="entry name" value="ApbE-like"/>
    <property type="match status" value="1"/>
</dbReference>
<evidence type="ECO:0000256" key="2">
    <source>
        <dbReference type="ARBA" id="ARBA00011955"/>
    </source>
</evidence>
<proteinExistence type="predicted"/>
<evidence type="ECO:0000313" key="12">
    <source>
        <dbReference type="Proteomes" id="UP000229366"/>
    </source>
</evidence>
<evidence type="ECO:0000256" key="8">
    <source>
        <dbReference type="ARBA" id="ARBA00022842"/>
    </source>
</evidence>
<evidence type="ECO:0000256" key="6">
    <source>
        <dbReference type="ARBA" id="ARBA00022723"/>
    </source>
</evidence>
<evidence type="ECO:0000256" key="1">
    <source>
        <dbReference type="ARBA" id="ARBA00001946"/>
    </source>
</evidence>
<evidence type="ECO:0000256" key="9">
    <source>
        <dbReference type="ARBA" id="ARBA00031306"/>
    </source>
</evidence>
<dbReference type="InterPro" id="IPR024932">
    <property type="entry name" value="ApbE"/>
</dbReference>
<gene>
    <name evidence="11" type="ORF">B0G85_0858</name>
</gene>
<dbReference type="Gene3D" id="3.10.520.10">
    <property type="entry name" value="ApbE-like domains"/>
    <property type="match status" value="1"/>
</dbReference>
<comment type="cofactor">
    <cofactor evidence="1">
        <name>Mg(2+)</name>
        <dbReference type="ChEBI" id="CHEBI:18420"/>
    </cofactor>
</comment>
<keyword evidence="8" id="KW-0460">Magnesium</keyword>
<dbReference type="AlphaFoldDB" id="A0A2M8VQY4"/>
<keyword evidence="5" id="KW-0808">Transferase</keyword>
<keyword evidence="11" id="KW-0449">Lipoprotein</keyword>
<dbReference type="PANTHER" id="PTHR30040:SF2">
    <property type="entry name" value="FAD:PROTEIN FMN TRANSFERASE"/>
    <property type="match status" value="1"/>
</dbReference>
<dbReference type="EMBL" id="PGTX01000002">
    <property type="protein sequence ID" value="PJI79880.1"/>
    <property type="molecule type" value="Genomic_DNA"/>
</dbReference>
<dbReference type="RefSeq" id="WP_100379228.1">
    <property type="nucleotide sequence ID" value="NZ_CBCSBW010000002.1"/>
</dbReference>
<organism evidence="11 12">
    <name type="scientific">Polynucleobacter brandtiae</name>
    <dbReference type="NCBI Taxonomy" id="1938816"/>
    <lineage>
        <taxon>Bacteria</taxon>
        <taxon>Pseudomonadati</taxon>
        <taxon>Pseudomonadota</taxon>
        <taxon>Betaproteobacteria</taxon>
        <taxon>Burkholderiales</taxon>
        <taxon>Burkholderiaceae</taxon>
        <taxon>Polynucleobacter</taxon>
    </lineage>
</organism>
<evidence type="ECO:0000256" key="4">
    <source>
        <dbReference type="ARBA" id="ARBA00022630"/>
    </source>
</evidence>
<evidence type="ECO:0000256" key="7">
    <source>
        <dbReference type="ARBA" id="ARBA00022827"/>
    </source>
</evidence>
<accession>A0A2M8VQY4</accession>
<keyword evidence="7" id="KW-0274">FAD</keyword>
<keyword evidence="4" id="KW-0285">Flavoprotein</keyword>
<dbReference type="GO" id="GO:0046872">
    <property type="term" value="F:metal ion binding"/>
    <property type="evidence" value="ECO:0007669"/>
    <property type="project" value="UniProtKB-KW"/>
</dbReference>
<comment type="caution">
    <text evidence="11">The sequence shown here is derived from an EMBL/GenBank/DDBJ whole genome shotgun (WGS) entry which is preliminary data.</text>
</comment>
<dbReference type="Pfam" id="PF02424">
    <property type="entry name" value="ApbE"/>
    <property type="match status" value="1"/>
</dbReference>
<dbReference type="Proteomes" id="UP000229366">
    <property type="component" value="Unassembled WGS sequence"/>
</dbReference>
<dbReference type="GO" id="GO:0016740">
    <property type="term" value="F:transferase activity"/>
    <property type="evidence" value="ECO:0007669"/>
    <property type="project" value="UniProtKB-KW"/>
</dbReference>
<keyword evidence="6" id="KW-0479">Metal-binding</keyword>
<evidence type="ECO:0000256" key="5">
    <source>
        <dbReference type="ARBA" id="ARBA00022679"/>
    </source>
</evidence>
<keyword evidence="12" id="KW-1185">Reference proteome</keyword>
<comment type="catalytic activity">
    <reaction evidence="10">
        <text>L-threonyl-[protein] + FAD = FMN-L-threonyl-[protein] + AMP + H(+)</text>
        <dbReference type="Rhea" id="RHEA:36847"/>
        <dbReference type="Rhea" id="RHEA-COMP:11060"/>
        <dbReference type="Rhea" id="RHEA-COMP:11061"/>
        <dbReference type="ChEBI" id="CHEBI:15378"/>
        <dbReference type="ChEBI" id="CHEBI:30013"/>
        <dbReference type="ChEBI" id="CHEBI:57692"/>
        <dbReference type="ChEBI" id="CHEBI:74257"/>
        <dbReference type="ChEBI" id="CHEBI:456215"/>
        <dbReference type="EC" id="2.7.1.180"/>
    </reaction>
</comment>
<name>A0A2M8VQY4_9BURK</name>
<dbReference type="EC" id="2.7.1.180" evidence="2"/>
<evidence type="ECO:0000256" key="10">
    <source>
        <dbReference type="ARBA" id="ARBA00048540"/>
    </source>
</evidence>